<keyword evidence="13" id="KW-1185">Reference proteome</keyword>
<dbReference type="EMBL" id="CP019434">
    <property type="protein sequence ID" value="APZ43205.1"/>
    <property type="molecule type" value="Genomic_DNA"/>
</dbReference>
<dbReference type="FunFam" id="3.40.1170.60:FF:000003">
    <property type="entry name" value="DNA polymerase eta"/>
    <property type="match status" value="1"/>
</dbReference>
<dbReference type="Pfam" id="PF11799">
    <property type="entry name" value="IMS_C"/>
    <property type="match status" value="1"/>
</dbReference>
<sequence length="415" mass="45945">MGASQNPTVAAWPRMIALVDMNAFFASIEQRERPQLRRRPVAVTNGDEGTCIITSSYEARACGVRTGMRLREARRLCPGLIRVTARSALYAEVSTRIMDALRDQVSPDIEVFSVDEAFLDLTRMQRLYGSAELAAEQVRRVIHAVSGLPCSVGVAGDKTTAKWAAKQRKPNGCTVVAPWESAERLRYVPVTELCGVGRGIGAFLAQRGVRTCGEMAALPVGELARRWGNVGRRIWLMAQGQDPEAVRTDAAPPKSIGHGKVLPPATTDERVLRTYLEHMAHKVAERLRRHQLEAQQFFIGVKTDMGWVGGRQLTAEPTDDSRPVIMLCRRVLHEVWLGQPAFQVQVTALDPRLANIQLELFAQHNPHRGSQNRTLDEVNRRFGSLTVGPASLLGRSMTADVIAPAWRPHGHRHTV</sequence>
<dbReference type="Gene3D" id="1.10.150.20">
    <property type="entry name" value="5' to 3' exonuclease, C-terminal subdomain"/>
    <property type="match status" value="1"/>
</dbReference>
<dbReference type="GO" id="GO:0003887">
    <property type="term" value="F:DNA-directed DNA polymerase activity"/>
    <property type="evidence" value="ECO:0007669"/>
    <property type="project" value="UniProtKB-KW"/>
</dbReference>
<gene>
    <name evidence="12" type="ORF">BW247_08960</name>
</gene>
<keyword evidence="8" id="KW-0460">Magnesium</keyword>
<dbReference type="AlphaFoldDB" id="A0A1P8UH85"/>
<protein>
    <submittedName>
        <fullName evidence="12">DNA polymerase IV</fullName>
    </submittedName>
</protein>
<evidence type="ECO:0000256" key="6">
    <source>
        <dbReference type="ARBA" id="ARBA00022723"/>
    </source>
</evidence>
<reference evidence="12 13" key="1">
    <citation type="submission" date="2017-01" db="EMBL/GenBank/DDBJ databases">
        <title>Draft sequence of Acidihalobacter ferrooxidans strain DSM 14175 (strain V8).</title>
        <authorList>
            <person name="Khaleque H.N."/>
            <person name="Ramsay J.P."/>
            <person name="Murphy R.J.T."/>
            <person name="Kaksonen A.H."/>
            <person name="Boxall N.J."/>
            <person name="Watkin E.L.J."/>
        </authorList>
    </citation>
    <scope>NUCLEOTIDE SEQUENCE [LARGE SCALE GENOMIC DNA]</scope>
    <source>
        <strain evidence="12 13">V8</strain>
    </source>
</reference>
<dbReference type="GO" id="GO:0005829">
    <property type="term" value="C:cytosol"/>
    <property type="evidence" value="ECO:0007669"/>
    <property type="project" value="TreeGrafter"/>
</dbReference>
<dbReference type="GO" id="GO:0046872">
    <property type="term" value="F:metal ion binding"/>
    <property type="evidence" value="ECO:0007669"/>
    <property type="project" value="UniProtKB-KW"/>
</dbReference>
<proteinExistence type="inferred from homology"/>
<dbReference type="GO" id="GO:0009432">
    <property type="term" value="P:SOS response"/>
    <property type="evidence" value="ECO:0007669"/>
    <property type="project" value="TreeGrafter"/>
</dbReference>
<evidence type="ECO:0000256" key="7">
    <source>
        <dbReference type="ARBA" id="ARBA00022763"/>
    </source>
</evidence>
<evidence type="ECO:0000256" key="4">
    <source>
        <dbReference type="ARBA" id="ARBA00022695"/>
    </source>
</evidence>
<organism evidence="12 13">
    <name type="scientific">Acidihalobacter ferrooxydans</name>
    <dbReference type="NCBI Taxonomy" id="1765967"/>
    <lineage>
        <taxon>Bacteria</taxon>
        <taxon>Pseudomonadati</taxon>
        <taxon>Pseudomonadota</taxon>
        <taxon>Gammaproteobacteria</taxon>
        <taxon>Chromatiales</taxon>
        <taxon>Ectothiorhodospiraceae</taxon>
        <taxon>Acidihalobacter</taxon>
    </lineage>
</organism>
<dbReference type="InterPro" id="IPR050116">
    <property type="entry name" value="DNA_polymerase-Y"/>
</dbReference>
<dbReference type="SUPFAM" id="SSF56672">
    <property type="entry name" value="DNA/RNA polymerases"/>
    <property type="match status" value="1"/>
</dbReference>
<dbReference type="InterPro" id="IPR043128">
    <property type="entry name" value="Rev_trsase/Diguanyl_cyclase"/>
</dbReference>
<dbReference type="CDD" id="cd03586">
    <property type="entry name" value="PolY_Pol_IV_kappa"/>
    <property type="match status" value="1"/>
</dbReference>
<comment type="similarity">
    <text evidence="1">Belongs to the DNA polymerase type-Y family.</text>
</comment>
<dbReference type="InterPro" id="IPR022880">
    <property type="entry name" value="DNApol_IV"/>
</dbReference>
<dbReference type="PANTHER" id="PTHR11076:SF33">
    <property type="entry name" value="DNA POLYMERASE KAPPA"/>
    <property type="match status" value="1"/>
</dbReference>
<dbReference type="PROSITE" id="PS50173">
    <property type="entry name" value="UMUC"/>
    <property type="match status" value="1"/>
</dbReference>
<dbReference type="InterPro" id="IPR043502">
    <property type="entry name" value="DNA/RNA_pol_sf"/>
</dbReference>
<evidence type="ECO:0000256" key="2">
    <source>
        <dbReference type="ARBA" id="ARBA00022457"/>
    </source>
</evidence>
<evidence type="ECO:0000313" key="12">
    <source>
        <dbReference type="EMBL" id="APZ43205.1"/>
    </source>
</evidence>
<keyword evidence="2" id="KW-0515">Mutator protein</keyword>
<evidence type="ECO:0000256" key="3">
    <source>
        <dbReference type="ARBA" id="ARBA00022679"/>
    </source>
</evidence>
<evidence type="ECO:0000256" key="10">
    <source>
        <dbReference type="ARBA" id="ARBA00023204"/>
    </source>
</evidence>
<evidence type="ECO:0000256" key="8">
    <source>
        <dbReference type="ARBA" id="ARBA00022842"/>
    </source>
</evidence>
<keyword evidence="10" id="KW-0234">DNA repair</keyword>
<keyword evidence="5" id="KW-0235">DNA replication</keyword>
<keyword evidence="3" id="KW-0808">Transferase</keyword>
<evidence type="ECO:0000256" key="1">
    <source>
        <dbReference type="ARBA" id="ARBA00010945"/>
    </source>
</evidence>
<dbReference type="Gene3D" id="3.30.70.270">
    <property type="match status" value="1"/>
</dbReference>
<evidence type="ECO:0000313" key="13">
    <source>
        <dbReference type="Proteomes" id="UP000243807"/>
    </source>
</evidence>
<dbReference type="RefSeq" id="WP_076836846.1">
    <property type="nucleotide sequence ID" value="NZ_CP019434.1"/>
</dbReference>
<dbReference type="SUPFAM" id="SSF100879">
    <property type="entry name" value="Lesion bypass DNA polymerase (Y-family), little finger domain"/>
    <property type="match status" value="1"/>
</dbReference>
<dbReference type="GO" id="GO:0006281">
    <property type="term" value="P:DNA repair"/>
    <property type="evidence" value="ECO:0007669"/>
    <property type="project" value="UniProtKB-KW"/>
</dbReference>
<dbReference type="Gene3D" id="3.40.1170.60">
    <property type="match status" value="1"/>
</dbReference>
<dbReference type="STRING" id="1765967.BW247_08960"/>
<dbReference type="GO" id="GO:0042276">
    <property type="term" value="P:error-prone translesion synthesis"/>
    <property type="evidence" value="ECO:0007669"/>
    <property type="project" value="TreeGrafter"/>
</dbReference>
<dbReference type="Pfam" id="PF00817">
    <property type="entry name" value="IMS"/>
    <property type="match status" value="1"/>
</dbReference>
<evidence type="ECO:0000256" key="5">
    <source>
        <dbReference type="ARBA" id="ARBA00022705"/>
    </source>
</evidence>
<dbReference type="InterPro" id="IPR017961">
    <property type="entry name" value="DNA_pol_Y-fam_little_finger"/>
</dbReference>
<dbReference type="KEGG" id="afy:BW247_08960"/>
<name>A0A1P8UH85_9GAMM</name>
<keyword evidence="7" id="KW-0227">DNA damage</keyword>
<dbReference type="InterPro" id="IPR001126">
    <property type="entry name" value="UmuC"/>
</dbReference>
<evidence type="ECO:0000259" key="11">
    <source>
        <dbReference type="PROSITE" id="PS50173"/>
    </source>
</evidence>
<feature type="domain" description="UmuC" evidence="11">
    <location>
        <begin position="16"/>
        <end position="197"/>
    </location>
</feature>
<dbReference type="Gene3D" id="3.30.1490.100">
    <property type="entry name" value="DNA polymerase, Y-family, little finger domain"/>
    <property type="match status" value="1"/>
</dbReference>
<keyword evidence="4" id="KW-0548">Nucleotidyltransferase</keyword>
<keyword evidence="6" id="KW-0479">Metal-binding</keyword>
<dbReference type="GO" id="GO:0003684">
    <property type="term" value="F:damaged DNA binding"/>
    <property type="evidence" value="ECO:0007669"/>
    <property type="project" value="InterPro"/>
</dbReference>
<evidence type="ECO:0000256" key="9">
    <source>
        <dbReference type="ARBA" id="ARBA00022932"/>
    </source>
</evidence>
<dbReference type="InterPro" id="IPR036775">
    <property type="entry name" value="DNA_pol_Y-fam_lit_finger_sf"/>
</dbReference>
<dbReference type="GO" id="GO:0006260">
    <property type="term" value="P:DNA replication"/>
    <property type="evidence" value="ECO:0007669"/>
    <property type="project" value="UniProtKB-KW"/>
</dbReference>
<keyword evidence="9" id="KW-0239">DNA-directed DNA polymerase</keyword>
<dbReference type="PANTHER" id="PTHR11076">
    <property type="entry name" value="DNA REPAIR POLYMERASE UMUC / TRANSFERASE FAMILY MEMBER"/>
    <property type="match status" value="1"/>
</dbReference>
<accession>A0A1P8UH85</accession>
<dbReference type="Proteomes" id="UP000243807">
    <property type="component" value="Chromosome"/>
</dbReference>